<keyword evidence="8 9" id="KW-0804">Transcription</keyword>
<evidence type="ECO:0000256" key="9">
    <source>
        <dbReference type="HAMAP-Rule" id="MF_01884"/>
    </source>
</evidence>
<dbReference type="RefSeq" id="WP_140989994.1">
    <property type="nucleotide sequence ID" value="NZ_VHIQ01000003.1"/>
</dbReference>
<dbReference type="Gene3D" id="3.40.50.300">
    <property type="entry name" value="P-loop containing nucleotide triphosphate hydrolases"/>
    <property type="match status" value="1"/>
</dbReference>
<evidence type="ECO:0000256" key="1">
    <source>
        <dbReference type="ARBA" id="ARBA00022472"/>
    </source>
</evidence>
<dbReference type="GO" id="GO:0008186">
    <property type="term" value="F:ATP-dependent activity, acting on RNA"/>
    <property type="evidence" value="ECO:0007669"/>
    <property type="project" value="UniProtKB-UniRule"/>
</dbReference>
<feature type="compositionally biased region" description="Basic and acidic residues" evidence="12">
    <location>
        <begin position="54"/>
        <end position="65"/>
    </location>
</feature>
<evidence type="ECO:0000313" key="15">
    <source>
        <dbReference type="Proteomes" id="UP000317332"/>
    </source>
</evidence>
<feature type="binding site" evidence="9">
    <location>
        <begin position="329"/>
        <end position="334"/>
    </location>
    <ligand>
        <name>ATP</name>
        <dbReference type="ChEBI" id="CHEBI:30616"/>
    </ligand>
</feature>
<evidence type="ECO:0000313" key="14">
    <source>
        <dbReference type="EMBL" id="TPV34097.1"/>
    </source>
</evidence>
<dbReference type="InterPro" id="IPR011112">
    <property type="entry name" value="Rho-like_N"/>
</dbReference>
<dbReference type="GO" id="GO:0016787">
    <property type="term" value="F:hydrolase activity"/>
    <property type="evidence" value="ECO:0007669"/>
    <property type="project" value="UniProtKB-KW"/>
</dbReference>
<dbReference type="InterPro" id="IPR041703">
    <property type="entry name" value="Rho_factor_ATP-bd"/>
</dbReference>
<reference evidence="14 15" key="1">
    <citation type="submission" date="2019-06" db="EMBL/GenBank/DDBJ databases">
        <title>Flavobacteriaceae Paucihalobacterium erythroidium CWB-1, complete genome.</title>
        <authorList>
            <person name="Wu S."/>
        </authorList>
    </citation>
    <scope>NUCLEOTIDE SEQUENCE [LARGE SCALE GENOMIC DNA]</scope>
    <source>
        <strain evidence="14 15">CWB-1</strain>
    </source>
</reference>
<keyword evidence="1 9" id="KW-0806">Transcription termination</keyword>
<feature type="binding site" evidence="9">
    <location>
        <begin position="317"/>
        <end position="322"/>
    </location>
    <ligand>
        <name>ATP</name>
        <dbReference type="ChEBI" id="CHEBI:30616"/>
    </ligand>
</feature>
<protein>
    <recommendedName>
        <fullName evidence="9 10">Transcription termination factor Rho</fullName>
        <ecNumber evidence="9 10">3.6.4.-</ecNumber>
    </recommendedName>
    <alternativeName>
        <fullName evidence="9">ATP-dependent helicase Rho</fullName>
    </alternativeName>
</protein>
<comment type="caution">
    <text evidence="14">The sequence shown here is derived from an EMBL/GenBank/DDBJ whole genome shotgun (WGS) entry which is preliminary data.</text>
</comment>
<keyword evidence="2 9" id="KW-0547">Nucleotide-binding</keyword>
<comment type="similarity">
    <text evidence="9 11">Belongs to the Rho family.</text>
</comment>
<evidence type="ECO:0000256" key="12">
    <source>
        <dbReference type="SAM" id="MobiDB-lite"/>
    </source>
</evidence>
<gene>
    <name evidence="9" type="primary">rho</name>
    <name evidence="14" type="ORF">FJ651_08040</name>
</gene>
<dbReference type="GO" id="GO:0003723">
    <property type="term" value="F:RNA binding"/>
    <property type="evidence" value="ECO:0007669"/>
    <property type="project" value="UniProtKB-UniRule"/>
</dbReference>
<dbReference type="CDD" id="cd01128">
    <property type="entry name" value="rho_factor_C"/>
    <property type="match status" value="1"/>
</dbReference>
<dbReference type="GO" id="GO:0006353">
    <property type="term" value="P:DNA-templated transcription termination"/>
    <property type="evidence" value="ECO:0007669"/>
    <property type="project" value="UniProtKB-UniRule"/>
</dbReference>
<dbReference type="GO" id="GO:0005829">
    <property type="term" value="C:cytosol"/>
    <property type="evidence" value="ECO:0007669"/>
    <property type="project" value="UniProtKB-ARBA"/>
</dbReference>
<dbReference type="Pfam" id="PF00006">
    <property type="entry name" value="ATP-synt_ab"/>
    <property type="match status" value="1"/>
</dbReference>
<dbReference type="CDD" id="cd04459">
    <property type="entry name" value="Rho_CSD"/>
    <property type="match status" value="1"/>
</dbReference>
<evidence type="ECO:0000256" key="8">
    <source>
        <dbReference type="ARBA" id="ARBA00023163"/>
    </source>
</evidence>
<dbReference type="EC" id="3.6.4.-" evidence="9 10"/>
<dbReference type="Pfam" id="PF07498">
    <property type="entry name" value="Rho_N"/>
    <property type="match status" value="1"/>
</dbReference>
<dbReference type="InterPro" id="IPR036269">
    <property type="entry name" value="Rho_N_sf"/>
</dbReference>
<dbReference type="GO" id="GO:0005524">
    <property type="term" value="F:ATP binding"/>
    <property type="evidence" value="ECO:0007669"/>
    <property type="project" value="UniProtKB-UniRule"/>
</dbReference>
<dbReference type="Gene3D" id="2.40.50.140">
    <property type="entry name" value="Nucleic acid-binding proteins"/>
    <property type="match status" value="1"/>
</dbReference>
<feature type="compositionally biased region" description="Polar residues" evidence="12">
    <location>
        <begin position="79"/>
        <end position="90"/>
    </location>
</feature>
<organism evidence="14 15">
    <name type="scientific">Paucihalobacter ruber</name>
    <dbReference type="NCBI Taxonomy" id="2567861"/>
    <lineage>
        <taxon>Bacteria</taxon>
        <taxon>Pseudomonadati</taxon>
        <taxon>Bacteroidota</taxon>
        <taxon>Flavobacteriia</taxon>
        <taxon>Flavobacteriales</taxon>
        <taxon>Flavobacteriaceae</taxon>
        <taxon>Paucihalobacter</taxon>
    </lineage>
</organism>
<dbReference type="InterPro" id="IPR011129">
    <property type="entry name" value="CSD"/>
</dbReference>
<comment type="function">
    <text evidence="9">Facilitates transcription termination by a mechanism that involves Rho binding to the nascent RNA, activation of Rho's RNA-dependent ATPase activity, and release of the mRNA from the DNA template.</text>
</comment>
<keyword evidence="3 9" id="KW-0378">Hydrolase</keyword>
<sequence>MFDISQLKEKKLAELQELAQKLNVPKYKTLKKLDLVYQILDLQAANPAVVKSEIVTDSKDPKPQDKQSQSNKPRRARVSRNNQQSDNSKVNTDKSVEPSKDKSTSDDQQKIEFKDKQQEPETAKVETAPKPQTGNQDQSNQQKNIQQKNQHNKPAQHNKDQGNKGPRNKEQQPSTSEKNNGNKDSRNRYREPDYEFDAIIESEGVLDVMQDGYGFLRSSDYNYLSSPDDIYVSQSQIKLFGLKKGDTVLGHVRPPKEGEKYFPLIKVSKINGLSPDVVRDRVSFEHLTPLFPNEKFNIAEKQSTISTRIMDLFSPIGKGQRGMIVAQPKTGKTMLLKDVANAIAANHPEVYQMILLIDERPEEVTDMQRHVKGEVVASTFDKEAHEHVKVADIVIEKAKRLVECGHDVVILLDSITRLARAYNTVQPASGKILSGGVDANALHKPKRFFGAARKIENGGSLTIIATALTETGSKMDEVIFEEFKGTGNMELQLDRRISNRRIFPAIDLVSSGTRRDDLLLDENTIQRMWVMRKYLADMNPVEAMEFVNERFKQTRNNEEFLISMNG</sequence>
<dbReference type="PANTHER" id="PTHR46425">
    <property type="entry name" value="TRANSCRIPTION TERMINATION FACTOR RHO"/>
    <property type="match status" value="1"/>
</dbReference>
<dbReference type="AlphaFoldDB" id="A0A506PLU6"/>
<name>A0A506PLU6_9FLAO</name>
<dbReference type="OrthoDB" id="9805197at2"/>
<evidence type="ECO:0000256" key="4">
    <source>
        <dbReference type="ARBA" id="ARBA00022806"/>
    </source>
</evidence>
<feature type="region of interest" description="Disordered" evidence="12">
    <location>
        <begin position="53"/>
        <end position="190"/>
    </location>
</feature>
<dbReference type="SUPFAM" id="SSF68912">
    <property type="entry name" value="Rho N-terminal domain-like"/>
    <property type="match status" value="1"/>
</dbReference>
<dbReference type="Proteomes" id="UP000317332">
    <property type="component" value="Unassembled WGS sequence"/>
</dbReference>
<proteinExistence type="inferred from homology"/>
<keyword evidence="7 9" id="KW-0805">Transcription regulation</keyword>
<dbReference type="InterPro" id="IPR004665">
    <property type="entry name" value="Term_rho"/>
</dbReference>
<feature type="compositionally biased region" description="Low complexity" evidence="12">
    <location>
        <begin position="135"/>
        <end position="149"/>
    </location>
</feature>
<evidence type="ECO:0000259" key="13">
    <source>
        <dbReference type="PROSITE" id="PS51856"/>
    </source>
</evidence>
<dbReference type="PANTHER" id="PTHR46425:SF1">
    <property type="entry name" value="TRANSCRIPTION TERMINATION FACTOR RHO"/>
    <property type="match status" value="1"/>
</dbReference>
<feature type="compositionally biased region" description="Basic and acidic residues" evidence="12">
    <location>
        <begin position="180"/>
        <end position="190"/>
    </location>
</feature>
<comment type="subunit">
    <text evidence="9">Homohexamer. The homohexamer assembles into an open ring structure.</text>
</comment>
<evidence type="ECO:0000256" key="10">
    <source>
        <dbReference type="NCBIfam" id="TIGR00767"/>
    </source>
</evidence>
<evidence type="ECO:0000256" key="6">
    <source>
        <dbReference type="ARBA" id="ARBA00022884"/>
    </source>
</evidence>
<feature type="domain" description="Rho RNA-BD" evidence="13">
    <location>
        <begin position="199"/>
        <end position="274"/>
    </location>
</feature>
<keyword evidence="6 9" id="KW-0694">RNA-binding</keyword>
<dbReference type="SMART" id="SM00357">
    <property type="entry name" value="CSP"/>
    <property type="match status" value="1"/>
</dbReference>
<evidence type="ECO:0000256" key="5">
    <source>
        <dbReference type="ARBA" id="ARBA00022840"/>
    </source>
</evidence>
<keyword evidence="4 9" id="KW-0347">Helicase</keyword>
<dbReference type="InterPro" id="IPR000194">
    <property type="entry name" value="ATPase_F1/V1/A1_a/bsu_nucl-bd"/>
</dbReference>
<dbReference type="SUPFAM" id="SSF52540">
    <property type="entry name" value="P-loop containing nucleoside triphosphate hydrolases"/>
    <property type="match status" value="1"/>
</dbReference>
<feature type="compositionally biased region" description="Basic and acidic residues" evidence="12">
    <location>
        <begin position="91"/>
        <end position="124"/>
    </location>
</feature>
<keyword evidence="15" id="KW-1185">Reference proteome</keyword>
<dbReference type="Gene3D" id="1.10.720.10">
    <property type="match status" value="1"/>
</dbReference>
<dbReference type="InterPro" id="IPR027417">
    <property type="entry name" value="P-loop_NTPase"/>
</dbReference>
<evidence type="ECO:0000256" key="11">
    <source>
        <dbReference type="PROSITE-ProRule" id="PRU01203"/>
    </source>
</evidence>
<comment type="caution">
    <text evidence="9">Lacks conserved residue(s) required for the propagation of feature annotation.</text>
</comment>
<dbReference type="Pfam" id="PF07497">
    <property type="entry name" value="Rho_RNA_bind"/>
    <property type="match status" value="1"/>
</dbReference>
<dbReference type="GO" id="GO:0004386">
    <property type="term" value="F:helicase activity"/>
    <property type="evidence" value="ECO:0007669"/>
    <property type="project" value="UniProtKB-UniRule"/>
</dbReference>
<dbReference type="PROSITE" id="PS51856">
    <property type="entry name" value="RHO_RNA_BD"/>
    <property type="match status" value="1"/>
</dbReference>
<dbReference type="InterPro" id="IPR003593">
    <property type="entry name" value="AAA+_ATPase"/>
</dbReference>
<evidence type="ECO:0000256" key="3">
    <source>
        <dbReference type="ARBA" id="ARBA00022801"/>
    </source>
</evidence>
<evidence type="ECO:0000256" key="2">
    <source>
        <dbReference type="ARBA" id="ARBA00022741"/>
    </source>
</evidence>
<dbReference type="InterPro" id="IPR012340">
    <property type="entry name" value="NA-bd_OB-fold"/>
</dbReference>
<dbReference type="NCBIfam" id="TIGR00767">
    <property type="entry name" value="rho"/>
    <property type="match status" value="1"/>
</dbReference>
<dbReference type="InterPro" id="IPR011113">
    <property type="entry name" value="Rho_RNA-bd"/>
</dbReference>
<feature type="compositionally biased region" description="Basic and acidic residues" evidence="12">
    <location>
        <begin position="157"/>
        <end position="170"/>
    </location>
</feature>
<accession>A0A506PLU6</accession>
<dbReference type="SMART" id="SM00959">
    <property type="entry name" value="Rho_N"/>
    <property type="match status" value="1"/>
</dbReference>
<keyword evidence="5 9" id="KW-0067">ATP-binding</keyword>
<dbReference type="SUPFAM" id="SSF50249">
    <property type="entry name" value="Nucleic acid-binding proteins"/>
    <property type="match status" value="1"/>
</dbReference>
<evidence type="ECO:0000256" key="7">
    <source>
        <dbReference type="ARBA" id="ARBA00023015"/>
    </source>
</evidence>
<feature type="binding site" evidence="9">
    <location>
        <position position="360"/>
    </location>
    <ligand>
        <name>ATP</name>
        <dbReference type="ChEBI" id="CHEBI:30616"/>
    </ligand>
</feature>
<dbReference type="NCBIfam" id="NF006886">
    <property type="entry name" value="PRK09376.1"/>
    <property type="match status" value="1"/>
</dbReference>
<dbReference type="EMBL" id="VHIQ01000003">
    <property type="protein sequence ID" value="TPV34097.1"/>
    <property type="molecule type" value="Genomic_DNA"/>
</dbReference>
<dbReference type="SMART" id="SM00382">
    <property type="entry name" value="AAA"/>
    <property type="match status" value="1"/>
</dbReference>
<dbReference type="HAMAP" id="MF_01884">
    <property type="entry name" value="Rho"/>
    <property type="match status" value="1"/>
</dbReference>